<dbReference type="EMBL" id="JBEPEK010000031">
    <property type="protein sequence ID" value="MER7179154.1"/>
    <property type="molecule type" value="Genomic_DNA"/>
</dbReference>
<accession>A0ABV1WQM6</accession>
<proteinExistence type="predicted"/>
<protein>
    <submittedName>
        <fullName evidence="1">Uncharacterized protein</fullName>
    </submittedName>
</protein>
<reference evidence="1 2" key="1">
    <citation type="submission" date="2024-06" db="EMBL/GenBank/DDBJ databases">
        <title>The Natural Products Discovery Center: Release of the First 8490 Sequenced Strains for Exploring Actinobacteria Biosynthetic Diversity.</title>
        <authorList>
            <person name="Kalkreuter E."/>
            <person name="Kautsar S.A."/>
            <person name="Yang D."/>
            <person name="Bader C.D."/>
            <person name="Teijaro C.N."/>
            <person name="Fluegel L."/>
            <person name="Davis C.M."/>
            <person name="Simpson J.R."/>
            <person name="Lauterbach L."/>
            <person name="Steele A.D."/>
            <person name="Gui C."/>
            <person name="Meng S."/>
            <person name="Li G."/>
            <person name="Viehrig K."/>
            <person name="Ye F."/>
            <person name="Su P."/>
            <person name="Kiefer A.F."/>
            <person name="Nichols A."/>
            <person name="Cepeda A.J."/>
            <person name="Yan W."/>
            <person name="Fan B."/>
            <person name="Jiang Y."/>
            <person name="Adhikari A."/>
            <person name="Zheng C.-J."/>
            <person name="Schuster L."/>
            <person name="Cowan T.M."/>
            <person name="Smanski M.J."/>
            <person name="Chevrette M.G."/>
            <person name="De Carvalho L.P.S."/>
            <person name="Shen B."/>
        </authorList>
    </citation>
    <scope>NUCLEOTIDE SEQUENCE [LARGE SCALE GENOMIC DNA]</scope>
    <source>
        <strain evidence="1 2">NPDC000234</strain>
    </source>
</reference>
<sequence>MGVREDDVNSAALLVGHFVRRVLNELEKLAIAISALGDTALAIGMLGHEAWVHGVSLQDTRGLFENGLDYR</sequence>
<keyword evidence="2" id="KW-1185">Reference proteome</keyword>
<evidence type="ECO:0000313" key="1">
    <source>
        <dbReference type="EMBL" id="MER7179154.1"/>
    </source>
</evidence>
<organism evidence="1 2">
    <name type="scientific">Streptomyces hyaluromycini</name>
    <dbReference type="NCBI Taxonomy" id="1377993"/>
    <lineage>
        <taxon>Bacteria</taxon>
        <taxon>Bacillati</taxon>
        <taxon>Actinomycetota</taxon>
        <taxon>Actinomycetes</taxon>
        <taxon>Kitasatosporales</taxon>
        <taxon>Streptomycetaceae</taxon>
        <taxon>Streptomyces</taxon>
    </lineage>
</organism>
<dbReference type="Proteomes" id="UP001474181">
    <property type="component" value="Unassembled WGS sequence"/>
</dbReference>
<comment type="caution">
    <text evidence="1">The sequence shown here is derived from an EMBL/GenBank/DDBJ whole genome shotgun (WGS) entry which is preliminary data.</text>
</comment>
<evidence type="ECO:0000313" key="2">
    <source>
        <dbReference type="Proteomes" id="UP001474181"/>
    </source>
</evidence>
<name>A0ABV1WQM6_9ACTN</name>
<gene>
    <name evidence="1" type="ORF">ABT404_06685</name>
</gene>